<proteinExistence type="predicted"/>
<reference evidence="3 4" key="2">
    <citation type="submission" date="2015-02" db="EMBL/GenBank/DDBJ databases">
        <title>The complete genome of Sphingomonas hengshuiensis sp. WHSC-8 isolated from soil of Hengshui Lake.</title>
        <authorList>
            <person name="Wei S."/>
            <person name="Guo J."/>
            <person name="Su C."/>
            <person name="Wu R."/>
            <person name="Zhang Z."/>
            <person name="Liang K."/>
            <person name="Li H."/>
            <person name="Wang T."/>
            <person name="Liu H."/>
            <person name="Zhang C."/>
            <person name="Li Z."/>
            <person name="Wang Q."/>
            <person name="Meng J."/>
        </authorList>
    </citation>
    <scope>NUCLEOTIDE SEQUENCE [LARGE SCALE GENOMIC DNA]</scope>
    <source>
        <strain evidence="3 4">WHSC-8</strain>
    </source>
</reference>
<name>A0A7U5CV67_9SPHN</name>
<dbReference type="PANTHER" id="PTHR40469:SF2">
    <property type="entry name" value="GALACTOSE-BINDING DOMAIN-LIKE SUPERFAMILY PROTEIN"/>
    <property type="match status" value="1"/>
</dbReference>
<dbReference type="AlphaFoldDB" id="A0A7U5CV67"/>
<sequence length="280" mass="30864">MLMAMAMPVAAQAQAAPQVPAPYVKDPRNWPTPVVDTVPPTLPAFKARHAVLVLSKTNGFRDDPQIRTANAALAALVRARGWDVFVTENAAVSNPAQLAKFDVIVLNSTSGDIFTEAQRAAFRGWLERGGGLVALHGAGGDHDYAWKWYQESLIGAVFMGHTARPKQFQQGTIHLAEPGHPILKGLPAAWTREEEWYAFDRVPSGAQTRILAWLDEDSYEPVPNQRMGAQHPIMWTRCIGRGRMVFSALGHKAETYGEPLHLRMIGNALDWAAVAKRQRC</sequence>
<dbReference type="SUPFAM" id="SSF52317">
    <property type="entry name" value="Class I glutamine amidotransferase-like"/>
    <property type="match status" value="1"/>
</dbReference>
<feature type="chain" id="PRO_5030622864" description="ThuA-like domain-containing protein" evidence="1">
    <location>
        <begin position="16"/>
        <end position="280"/>
    </location>
</feature>
<feature type="signal peptide" evidence="1">
    <location>
        <begin position="1"/>
        <end position="15"/>
    </location>
</feature>
<keyword evidence="1" id="KW-0732">Signal</keyword>
<dbReference type="KEGG" id="sphi:TS85_16550"/>
<dbReference type="PANTHER" id="PTHR40469">
    <property type="entry name" value="SECRETED GLYCOSYL HYDROLASE"/>
    <property type="match status" value="1"/>
</dbReference>
<keyword evidence="4" id="KW-1185">Reference proteome</keyword>
<evidence type="ECO:0000259" key="2">
    <source>
        <dbReference type="Pfam" id="PF06283"/>
    </source>
</evidence>
<dbReference type="InterPro" id="IPR029062">
    <property type="entry name" value="Class_I_gatase-like"/>
</dbReference>
<dbReference type="Proteomes" id="UP000032300">
    <property type="component" value="Chromosome"/>
</dbReference>
<organism evidence="3 4">
    <name type="scientific">Sphingomonas hengshuiensis</name>
    <dbReference type="NCBI Taxonomy" id="1609977"/>
    <lineage>
        <taxon>Bacteria</taxon>
        <taxon>Pseudomonadati</taxon>
        <taxon>Pseudomonadota</taxon>
        <taxon>Alphaproteobacteria</taxon>
        <taxon>Sphingomonadales</taxon>
        <taxon>Sphingomonadaceae</taxon>
        <taxon>Sphingomonas</taxon>
    </lineage>
</organism>
<dbReference type="Gene3D" id="3.40.50.880">
    <property type="match status" value="1"/>
</dbReference>
<accession>A0A7U5CV67</accession>
<dbReference type="Pfam" id="PF06283">
    <property type="entry name" value="ThuA"/>
    <property type="match status" value="1"/>
</dbReference>
<evidence type="ECO:0000313" key="3">
    <source>
        <dbReference type="EMBL" id="AJP74583.1"/>
    </source>
</evidence>
<evidence type="ECO:0000313" key="4">
    <source>
        <dbReference type="Proteomes" id="UP000032300"/>
    </source>
</evidence>
<reference evidence="3 4" key="1">
    <citation type="journal article" date="2015" name="Int. J. Syst. Evol. Microbiol.">
        <title>Sphingomonas hengshuiensis sp. nov., isolated from lake wetland.</title>
        <authorList>
            <person name="Wei S."/>
            <person name="Wang T."/>
            <person name="Liu H."/>
            <person name="Zhang C."/>
            <person name="Guo J."/>
            <person name="Wang Q."/>
            <person name="Liang K."/>
            <person name="Zhang Z."/>
        </authorList>
    </citation>
    <scope>NUCLEOTIDE SEQUENCE [LARGE SCALE GENOMIC DNA]</scope>
    <source>
        <strain evidence="3 4">WHSC-8</strain>
    </source>
</reference>
<protein>
    <recommendedName>
        <fullName evidence="2">ThuA-like domain-containing protein</fullName>
    </recommendedName>
</protein>
<feature type="domain" description="ThuA-like" evidence="2">
    <location>
        <begin position="51"/>
        <end position="272"/>
    </location>
</feature>
<gene>
    <name evidence="3" type="ORF">TS85_16550</name>
</gene>
<evidence type="ECO:0000256" key="1">
    <source>
        <dbReference type="SAM" id="SignalP"/>
    </source>
</evidence>
<dbReference type="EMBL" id="CP010836">
    <property type="protein sequence ID" value="AJP74583.1"/>
    <property type="molecule type" value="Genomic_DNA"/>
</dbReference>
<dbReference type="InterPro" id="IPR029010">
    <property type="entry name" value="ThuA-like"/>
</dbReference>